<dbReference type="VEuPathDB" id="VectorBase:GBRI038363"/>
<reference evidence="11" key="1">
    <citation type="submission" date="2014-03" db="EMBL/GenBank/DDBJ databases">
        <authorList>
            <person name="Aksoy S."/>
            <person name="Warren W."/>
            <person name="Wilson R.K."/>
        </authorList>
    </citation>
    <scope>NUCLEOTIDE SEQUENCE [LARGE SCALE GENOMIC DNA]</scope>
    <source>
        <strain evidence="11">IAEA</strain>
    </source>
</reference>
<dbReference type="AlphaFoldDB" id="A0A1A9WZF2"/>
<dbReference type="InterPro" id="IPR008334">
    <property type="entry name" value="5'-Nucleotdase_C"/>
</dbReference>
<dbReference type="GO" id="GO:0006196">
    <property type="term" value="P:AMP catabolic process"/>
    <property type="evidence" value="ECO:0007669"/>
    <property type="project" value="TreeGrafter"/>
</dbReference>
<dbReference type="SUPFAM" id="SSF56300">
    <property type="entry name" value="Metallo-dependent phosphatases"/>
    <property type="match status" value="1"/>
</dbReference>
<dbReference type="InterPro" id="IPR006179">
    <property type="entry name" value="5_nucleotidase/apyrase"/>
</dbReference>
<protein>
    <recommendedName>
        <fullName evidence="9">5'-Nucleotidase C-terminal domain-containing protein</fullName>
    </recommendedName>
</protein>
<dbReference type="GO" id="GO:0005576">
    <property type="term" value="C:extracellular region"/>
    <property type="evidence" value="ECO:0007669"/>
    <property type="project" value="UniProtKB-SubCell"/>
</dbReference>
<keyword evidence="3" id="KW-0964">Secreted</keyword>
<dbReference type="InterPro" id="IPR029052">
    <property type="entry name" value="Metallo-depent_PP-like"/>
</dbReference>
<organism evidence="10 11">
    <name type="scientific">Glossina brevipalpis</name>
    <dbReference type="NCBI Taxonomy" id="37001"/>
    <lineage>
        <taxon>Eukaryota</taxon>
        <taxon>Metazoa</taxon>
        <taxon>Ecdysozoa</taxon>
        <taxon>Arthropoda</taxon>
        <taxon>Hexapoda</taxon>
        <taxon>Insecta</taxon>
        <taxon>Pterygota</taxon>
        <taxon>Neoptera</taxon>
        <taxon>Endopterygota</taxon>
        <taxon>Diptera</taxon>
        <taxon>Brachycera</taxon>
        <taxon>Muscomorpha</taxon>
        <taxon>Hippoboscoidea</taxon>
        <taxon>Glossinidae</taxon>
        <taxon>Glossina</taxon>
    </lineage>
</organism>
<dbReference type="GO" id="GO:0008253">
    <property type="term" value="F:5'-nucleotidase activity"/>
    <property type="evidence" value="ECO:0007669"/>
    <property type="project" value="TreeGrafter"/>
</dbReference>
<dbReference type="STRING" id="37001.A0A1A9WZF2"/>
<keyword evidence="7 8" id="KW-0378">Hydrolase</keyword>
<evidence type="ECO:0000256" key="1">
    <source>
        <dbReference type="ARBA" id="ARBA00004613"/>
    </source>
</evidence>
<keyword evidence="6 8" id="KW-0547">Nucleotide-binding</keyword>
<evidence type="ECO:0000259" key="9">
    <source>
        <dbReference type="Pfam" id="PF02872"/>
    </source>
</evidence>
<dbReference type="Gene3D" id="3.90.780.10">
    <property type="entry name" value="5'-Nucleotidase, C-terminal domain"/>
    <property type="match status" value="1"/>
</dbReference>
<accession>A0A1A9WZF2</accession>
<proteinExistence type="inferred from homology"/>
<comment type="subcellular location">
    <subcellularLocation>
        <location evidence="1">Secreted</location>
    </subcellularLocation>
</comment>
<keyword evidence="5" id="KW-0732">Signal</keyword>
<keyword evidence="4" id="KW-0479">Metal-binding</keyword>
<reference evidence="10" key="2">
    <citation type="submission" date="2020-05" db="UniProtKB">
        <authorList>
            <consortium name="EnsemblMetazoa"/>
        </authorList>
    </citation>
    <scope>IDENTIFICATION</scope>
    <source>
        <strain evidence="10">IAEA</strain>
    </source>
</reference>
<evidence type="ECO:0000313" key="11">
    <source>
        <dbReference type="Proteomes" id="UP000091820"/>
    </source>
</evidence>
<dbReference type="PANTHER" id="PTHR11575">
    <property type="entry name" value="5'-NUCLEOTIDASE-RELATED"/>
    <property type="match status" value="1"/>
</dbReference>
<dbReference type="Pfam" id="PF02872">
    <property type="entry name" value="5_nucleotid_C"/>
    <property type="match status" value="1"/>
</dbReference>
<dbReference type="GO" id="GO:0046872">
    <property type="term" value="F:metal ion binding"/>
    <property type="evidence" value="ECO:0007669"/>
    <property type="project" value="UniProtKB-KW"/>
</dbReference>
<dbReference type="FunFam" id="3.90.780.10:FF:000004">
    <property type="entry name" value="UDP-sugar hydrolase, putative"/>
    <property type="match status" value="1"/>
</dbReference>
<dbReference type="GO" id="GO:0000166">
    <property type="term" value="F:nucleotide binding"/>
    <property type="evidence" value="ECO:0007669"/>
    <property type="project" value="UniProtKB-KW"/>
</dbReference>
<evidence type="ECO:0000256" key="6">
    <source>
        <dbReference type="ARBA" id="ARBA00022741"/>
    </source>
</evidence>
<dbReference type="PRINTS" id="PR01607">
    <property type="entry name" value="APYRASEFAMLY"/>
</dbReference>
<dbReference type="SUPFAM" id="SSF55816">
    <property type="entry name" value="5'-nucleotidase (syn. UDP-sugar hydrolase), C-terminal domain"/>
    <property type="match status" value="1"/>
</dbReference>
<comment type="similarity">
    <text evidence="2 8">Belongs to the 5'-nucleotidase family.</text>
</comment>
<keyword evidence="11" id="KW-1185">Reference proteome</keyword>
<dbReference type="Proteomes" id="UP000091820">
    <property type="component" value="Unassembled WGS sequence"/>
</dbReference>
<evidence type="ECO:0000256" key="5">
    <source>
        <dbReference type="ARBA" id="ARBA00022729"/>
    </source>
</evidence>
<dbReference type="GO" id="GO:0005886">
    <property type="term" value="C:plasma membrane"/>
    <property type="evidence" value="ECO:0007669"/>
    <property type="project" value="TreeGrafter"/>
</dbReference>
<dbReference type="Gene3D" id="3.60.21.10">
    <property type="match status" value="1"/>
</dbReference>
<dbReference type="InterPro" id="IPR036907">
    <property type="entry name" value="5'-Nucleotdase_C_sf"/>
</dbReference>
<evidence type="ECO:0000256" key="4">
    <source>
        <dbReference type="ARBA" id="ARBA00022723"/>
    </source>
</evidence>
<evidence type="ECO:0000256" key="7">
    <source>
        <dbReference type="ARBA" id="ARBA00022801"/>
    </source>
</evidence>
<evidence type="ECO:0000313" key="10">
    <source>
        <dbReference type="EnsemblMetazoa" id="GBRI038363-PA"/>
    </source>
</evidence>
<dbReference type="PANTHER" id="PTHR11575:SF32">
    <property type="entry name" value="APYRASE-LIKE PROTEIN"/>
    <property type="match status" value="1"/>
</dbReference>
<dbReference type="EnsemblMetazoa" id="GBRI038363-RA">
    <property type="protein sequence ID" value="GBRI038363-PA"/>
    <property type="gene ID" value="GBRI038363"/>
</dbReference>
<evidence type="ECO:0000256" key="2">
    <source>
        <dbReference type="ARBA" id="ARBA00006654"/>
    </source>
</evidence>
<feature type="domain" description="5'-Nucleotidase C-terminal" evidence="9">
    <location>
        <begin position="207"/>
        <end position="381"/>
    </location>
</feature>
<evidence type="ECO:0000256" key="8">
    <source>
        <dbReference type="RuleBase" id="RU362119"/>
    </source>
</evidence>
<evidence type="ECO:0000256" key="3">
    <source>
        <dbReference type="ARBA" id="ARBA00022525"/>
    </source>
</evidence>
<sequence length="419" mass="47074">MQNKIKPFTIIKKKNRSIGIIGVILEGVPVGASVHLNYHAIVTFYLHFQNLTSTGKLTFRNESEAIMEAARELKEEDLEINIIIVVSHVGFEVDKIIAEHTGSEVDIIVGGHSHTFLYTGIPPGPKEPEDNYPYVYKHSSGNKVLIVQAACHAKYVGNLTVFFDKAGKVAKYEGAPIYMDSEVSKDEDVVKAMEPWKKLFDEKSKLVVGKTKVDLLREPCRLGECRLGNFFTDAVIEAFGDKNNCTSDKGNWTTTPIALVNAGALRISLDKGDLHYADVVTMSPFTNMIIAYDIPGAQLKKALEFSVATQNIDERRRFLQVSGLKVTYNSSREMNNRVVDLEIRTNACPYPQYEKFDEKKIYRIASPSFLQGGGDGFHMLPEKATNLHNQLIDLDALLNYLKKHEEIEPKLENRIKIVH</sequence>
<name>A0A1A9WZF2_9MUSC</name>